<evidence type="ECO:0000256" key="2">
    <source>
        <dbReference type="ARBA" id="ARBA00009773"/>
    </source>
</evidence>
<feature type="region of interest" description="Disordered" evidence="6">
    <location>
        <begin position="268"/>
        <end position="337"/>
    </location>
</feature>
<evidence type="ECO:0000256" key="4">
    <source>
        <dbReference type="ARBA" id="ARBA00022989"/>
    </source>
</evidence>
<gene>
    <name evidence="8" type="ORF">BaRGS_00035946</name>
</gene>
<feature type="transmembrane region" description="Helical" evidence="7">
    <location>
        <begin position="166"/>
        <end position="183"/>
    </location>
</feature>
<feature type="transmembrane region" description="Helical" evidence="7">
    <location>
        <begin position="27"/>
        <end position="48"/>
    </location>
</feature>
<protein>
    <recommendedName>
        <fullName evidence="10">Transmembrane protein</fullName>
    </recommendedName>
</protein>
<reference evidence="8 9" key="1">
    <citation type="journal article" date="2023" name="Sci. Data">
        <title>Genome assembly of the Korean intertidal mud-creeper Batillaria attramentaria.</title>
        <authorList>
            <person name="Patra A.K."/>
            <person name="Ho P.T."/>
            <person name="Jun S."/>
            <person name="Lee S.J."/>
            <person name="Kim Y."/>
            <person name="Won Y.J."/>
        </authorList>
    </citation>
    <scope>NUCLEOTIDE SEQUENCE [LARGE SCALE GENOMIC DNA]</scope>
    <source>
        <strain evidence="8">Wonlab-2016</strain>
    </source>
</reference>
<evidence type="ECO:0008006" key="10">
    <source>
        <dbReference type="Google" id="ProtNLM"/>
    </source>
</evidence>
<feature type="transmembrane region" description="Helical" evidence="7">
    <location>
        <begin position="364"/>
        <end position="384"/>
    </location>
</feature>
<keyword evidence="5 7" id="KW-0472">Membrane</keyword>
<sequence>MASPSLEYLNNVWQYVPQGHEKPLKQAFYNTIANIFVLLAAAAVIAVYFVFSPFLRPLCWALLCGTFLYPFKRSLTDGLRGWLKGLSSSGTPFFLGLVILPVQVVTSTSDKLSDAIWSNLGVIVAVLAGLFSLQLFYHFGPLYKLFRAILAILNFVYDFLDYFSTLWVWTLVIAYVLVVAVYWRAESRRTLSFLAVPVWIGVVLHIAAAAGPLRVPLLIAMVALMVVGFFAEVKAKKQPAVEGENDKESPTESSSWSLFGWFKGSMPSDTKNTEGNGEGREQAGASVGGTGTAVLETGPVMTPVKRATSDTAPPTTVGSQGSKPTTLKVPQPNTGESAAADKPEVLFSWRCFQALIWAHILVRLWMHFWLILILLFVPLAHMGLKRLGGMRLLSDTWSRLRGGVGAWLEARQDALAPRSVRGIGKLLMRGDRKLISVLASSLDSATSTLMILTLLIGTCVFTVIGFVQVQRESMHIVTVTSNVFNNTVNPEISQWLPDGHAVQDTMDTMVDKAYVYGRSFIASKVREFLGDSEGTNVTHVELQVLEVWDQVYDKLFSKVSFNINPSTSAMLCLARTSVFC</sequence>
<dbReference type="InterPro" id="IPR002549">
    <property type="entry name" value="AI-2E-like"/>
</dbReference>
<evidence type="ECO:0000256" key="7">
    <source>
        <dbReference type="SAM" id="Phobius"/>
    </source>
</evidence>
<keyword evidence="4 7" id="KW-1133">Transmembrane helix</keyword>
<evidence type="ECO:0000256" key="1">
    <source>
        <dbReference type="ARBA" id="ARBA00004141"/>
    </source>
</evidence>
<dbReference type="AlphaFoldDB" id="A0ABD0JD53"/>
<dbReference type="GO" id="GO:0016020">
    <property type="term" value="C:membrane"/>
    <property type="evidence" value="ECO:0007669"/>
    <property type="project" value="UniProtKB-SubCell"/>
</dbReference>
<comment type="subcellular location">
    <subcellularLocation>
        <location evidence="1">Membrane</location>
        <topology evidence="1">Multi-pass membrane protein</topology>
    </subcellularLocation>
</comment>
<evidence type="ECO:0000256" key="5">
    <source>
        <dbReference type="ARBA" id="ARBA00023136"/>
    </source>
</evidence>
<feature type="transmembrane region" description="Helical" evidence="7">
    <location>
        <begin position="116"/>
        <end position="137"/>
    </location>
</feature>
<dbReference type="EMBL" id="JACVVK020000494">
    <property type="protein sequence ID" value="KAK7471394.1"/>
    <property type="molecule type" value="Genomic_DNA"/>
</dbReference>
<evidence type="ECO:0000256" key="3">
    <source>
        <dbReference type="ARBA" id="ARBA00022692"/>
    </source>
</evidence>
<feature type="transmembrane region" description="Helical" evidence="7">
    <location>
        <begin position="448"/>
        <end position="467"/>
    </location>
</feature>
<feature type="transmembrane region" description="Helical" evidence="7">
    <location>
        <begin position="54"/>
        <end position="71"/>
    </location>
</feature>
<dbReference type="PANTHER" id="PTHR21716">
    <property type="entry name" value="TRANSMEMBRANE PROTEIN"/>
    <property type="match status" value="1"/>
</dbReference>
<organism evidence="8 9">
    <name type="scientific">Batillaria attramentaria</name>
    <dbReference type="NCBI Taxonomy" id="370345"/>
    <lineage>
        <taxon>Eukaryota</taxon>
        <taxon>Metazoa</taxon>
        <taxon>Spiralia</taxon>
        <taxon>Lophotrochozoa</taxon>
        <taxon>Mollusca</taxon>
        <taxon>Gastropoda</taxon>
        <taxon>Caenogastropoda</taxon>
        <taxon>Sorbeoconcha</taxon>
        <taxon>Cerithioidea</taxon>
        <taxon>Batillariidae</taxon>
        <taxon>Batillaria</taxon>
    </lineage>
</organism>
<evidence type="ECO:0000313" key="9">
    <source>
        <dbReference type="Proteomes" id="UP001519460"/>
    </source>
</evidence>
<dbReference type="Proteomes" id="UP001519460">
    <property type="component" value="Unassembled WGS sequence"/>
</dbReference>
<name>A0ABD0JD53_9CAEN</name>
<evidence type="ECO:0000313" key="8">
    <source>
        <dbReference type="EMBL" id="KAK7471394.1"/>
    </source>
</evidence>
<proteinExistence type="inferred from homology"/>
<feature type="compositionally biased region" description="Polar residues" evidence="6">
    <location>
        <begin position="309"/>
        <end position="325"/>
    </location>
</feature>
<dbReference type="PANTHER" id="PTHR21716:SF4">
    <property type="entry name" value="TRANSMEMBRANE PROTEIN 245"/>
    <property type="match status" value="1"/>
</dbReference>
<feature type="transmembrane region" description="Helical" evidence="7">
    <location>
        <begin position="83"/>
        <end position="104"/>
    </location>
</feature>
<keyword evidence="9" id="KW-1185">Reference proteome</keyword>
<comment type="caution">
    <text evidence="8">The sequence shown here is derived from an EMBL/GenBank/DDBJ whole genome shotgun (WGS) entry which is preliminary data.</text>
</comment>
<evidence type="ECO:0000256" key="6">
    <source>
        <dbReference type="SAM" id="MobiDB-lite"/>
    </source>
</evidence>
<feature type="transmembrane region" description="Helical" evidence="7">
    <location>
        <begin position="190"/>
        <end position="209"/>
    </location>
</feature>
<feature type="region of interest" description="Disordered" evidence="6">
    <location>
        <begin position="240"/>
        <end position="259"/>
    </location>
</feature>
<comment type="similarity">
    <text evidence="2">Belongs to the autoinducer-2 exporter (AI-2E) (TC 2.A.86) family.</text>
</comment>
<accession>A0ABD0JD53</accession>
<keyword evidence="3 7" id="KW-0812">Transmembrane</keyword>
<feature type="transmembrane region" description="Helical" evidence="7">
    <location>
        <begin position="215"/>
        <end position="233"/>
    </location>
</feature>